<dbReference type="EMBL" id="WOFE01000008">
    <property type="protein sequence ID" value="MBM5572580.1"/>
    <property type="molecule type" value="Genomic_DNA"/>
</dbReference>
<gene>
    <name evidence="1" type="ORF">GM173_13470</name>
</gene>
<keyword evidence="2" id="KW-1185">Reference proteome</keyword>
<sequence length="256" mass="28994">MFSAKLIRQIESELLKHSGRILVEDISGETLIIKRQEAARPQFGYTLLNALAKIFRQPLLCAVPAPGGAAAQAIEIQRLRTLRQAGVPVPEVRHIADQWFAMTSAGTHSVDELIRTSPQQQLAVWQAGLAAILHVHQCGQNLSQAFARNIMWQDGKIQFIDFEDDPSKTLPVAYAQTRDWLLYLHSTAYQMNTDPVTLTRLWQQQLQQDDPEVQQLVQSCSQQLAFLRHLPRQRKPWGRDVVSLQGVGELLHVLRK</sequence>
<organism evidence="1 2">
    <name type="scientific">Deefgea chitinilytica</name>
    <dbReference type="NCBI Taxonomy" id="570276"/>
    <lineage>
        <taxon>Bacteria</taxon>
        <taxon>Pseudomonadati</taxon>
        <taxon>Pseudomonadota</taxon>
        <taxon>Betaproteobacteria</taxon>
        <taxon>Neisseriales</taxon>
        <taxon>Chitinibacteraceae</taxon>
        <taxon>Deefgea</taxon>
    </lineage>
</organism>
<accession>A0ABS2CEK9</accession>
<dbReference type="InterPro" id="IPR011009">
    <property type="entry name" value="Kinase-like_dom_sf"/>
</dbReference>
<dbReference type="RefSeq" id="WP_203571907.1">
    <property type="nucleotide sequence ID" value="NZ_WOFE01000008.1"/>
</dbReference>
<evidence type="ECO:0000313" key="1">
    <source>
        <dbReference type="EMBL" id="MBM5572580.1"/>
    </source>
</evidence>
<evidence type="ECO:0000313" key="2">
    <source>
        <dbReference type="Proteomes" id="UP001195660"/>
    </source>
</evidence>
<reference evidence="1 2" key="1">
    <citation type="submission" date="2019-11" db="EMBL/GenBank/DDBJ databases">
        <title>Novel Deefgea species.</title>
        <authorList>
            <person name="Han J.-H."/>
        </authorList>
    </citation>
    <scope>NUCLEOTIDE SEQUENCE [LARGE SCALE GENOMIC DNA]</scope>
    <source>
        <strain evidence="1 2">LMG 24817</strain>
    </source>
</reference>
<proteinExistence type="predicted"/>
<comment type="caution">
    <text evidence="1">The sequence shown here is derived from an EMBL/GenBank/DDBJ whole genome shotgun (WGS) entry which is preliminary data.</text>
</comment>
<evidence type="ECO:0008006" key="3">
    <source>
        <dbReference type="Google" id="ProtNLM"/>
    </source>
</evidence>
<protein>
    <recommendedName>
        <fullName evidence="3">Serine/threonine protein kinase</fullName>
    </recommendedName>
</protein>
<dbReference type="Proteomes" id="UP001195660">
    <property type="component" value="Unassembled WGS sequence"/>
</dbReference>
<dbReference type="SUPFAM" id="SSF56112">
    <property type="entry name" value="Protein kinase-like (PK-like)"/>
    <property type="match status" value="1"/>
</dbReference>
<name>A0ABS2CEK9_9NEIS</name>